<dbReference type="GO" id="GO:0008013">
    <property type="term" value="F:beta-catenin binding"/>
    <property type="evidence" value="ECO:0007669"/>
    <property type="project" value="InterPro"/>
</dbReference>
<evidence type="ECO:0000313" key="3">
    <source>
        <dbReference type="EMBL" id="PAV87715.1"/>
    </source>
</evidence>
<dbReference type="Gene3D" id="1.10.10.490">
    <property type="entry name" value="Beta-catenin-interacting ICAT"/>
    <property type="match status" value="1"/>
</dbReference>
<sequence>MIPGRTEQITQANGLVTVKKSCTSQSFYRFDDGTTNNLLNQCVERSIYQYRYLVKICSDSDYCNSDCGSVNPIVTPLTLPTIPTIPTMPTIAPRGTVICFNCETSDGSDCQTNSCTATYCLYQRRLSGNQMTLKKSCLNEPLVLLDDGTAAQATGVCEIRNTANSQYLIKICDDYNLCNNICDPSQPVPSTIPPQRQPLMSCYSCEGYGVECFSGSCSANYCVFEQQRRLSSGLMYYKKTCSALPYVEYPDGRLSQTVNQCEIRTINDIEYQIKICNSQNNCNVGCNGNGVGGIVTCSQCSAQNQLDCTGTTCQGAYCLFDFDFTILISVTENPYSESYTKIREFLCGNFPRKSIFRSSLEESEYEELRKDTIDQLQELNTTLEKMQEGDMTLIDNITASKLAIRAAISNAFRTPEILALFARRQPAQLRQRLLLIDSEKSSHKLSEESYLLQKKEILMALQQLKEPLSQDESQFVQKHRS</sequence>
<dbReference type="Pfam" id="PF06384">
    <property type="entry name" value="ICAT"/>
    <property type="match status" value="1"/>
</dbReference>
<dbReference type="Proteomes" id="UP000218231">
    <property type="component" value="Unassembled WGS sequence"/>
</dbReference>
<dbReference type="SUPFAM" id="SSF81730">
    <property type="entry name" value="beta-catenin-interacting protein ICAT"/>
    <property type="match status" value="1"/>
</dbReference>
<dbReference type="InterPro" id="IPR036911">
    <property type="entry name" value="ICAT_sf"/>
</dbReference>
<dbReference type="InterPro" id="IPR009428">
    <property type="entry name" value="ICAT_dom"/>
</dbReference>
<gene>
    <name evidence="3" type="ORF">WR25_03754</name>
</gene>
<accession>A0A2A2LNT0</accession>
<evidence type="ECO:0000259" key="2">
    <source>
        <dbReference type="Pfam" id="PF06384"/>
    </source>
</evidence>
<feature type="domain" description="Beta-catenin-interacting ICAT" evidence="2">
    <location>
        <begin position="442"/>
        <end position="480"/>
    </location>
</feature>
<protein>
    <recommendedName>
        <fullName evidence="2">Beta-catenin-interacting ICAT domain-containing protein</fullName>
    </recommendedName>
</protein>
<comment type="similarity">
    <text evidence="1">Belongs to the CTNNBIP1 family.</text>
</comment>
<name>A0A2A2LNT0_9BILA</name>
<keyword evidence="4" id="KW-1185">Reference proteome</keyword>
<proteinExistence type="inferred from homology"/>
<dbReference type="EMBL" id="LIAE01006552">
    <property type="protein sequence ID" value="PAV87715.1"/>
    <property type="molecule type" value="Genomic_DNA"/>
</dbReference>
<dbReference type="OrthoDB" id="5834533at2759"/>
<reference evidence="3 4" key="1">
    <citation type="journal article" date="2017" name="Curr. Biol.">
        <title>Genome architecture and evolution of a unichromosomal asexual nematode.</title>
        <authorList>
            <person name="Fradin H."/>
            <person name="Zegar C."/>
            <person name="Gutwein M."/>
            <person name="Lucas J."/>
            <person name="Kovtun M."/>
            <person name="Corcoran D."/>
            <person name="Baugh L.R."/>
            <person name="Kiontke K."/>
            <person name="Gunsalus K."/>
            <person name="Fitch D.H."/>
            <person name="Piano F."/>
        </authorList>
    </citation>
    <scope>NUCLEOTIDE SEQUENCE [LARGE SCALE GENOMIC DNA]</scope>
    <source>
        <strain evidence="3">PF1309</strain>
    </source>
</reference>
<evidence type="ECO:0000256" key="1">
    <source>
        <dbReference type="ARBA" id="ARBA00006505"/>
    </source>
</evidence>
<dbReference type="InterPro" id="IPR040065">
    <property type="entry name" value="LZIC"/>
</dbReference>
<evidence type="ECO:0000313" key="4">
    <source>
        <dbReference type="Proteomes" id="UP000218231"/>
    </source>
</evidence>
<dbReference type="AlphaFoldDB" id="A0A2A2LNT0"/>
<dbReference type="PANTHER" id="PTHR16505">
    <property type="entry name" value="PROTEIN LZIC"/>
    <property type="match status" value="1"/>
</dbReference>
<dbReference type="STRING" id="2018661.A0A2A2LNT0"/>
<comment type="caution">
    <text evidence="3">The sequence shown here is derived from an EMBL/GenBank/DDBJ whole genome shotgun (WGS) entry which is preliminary data.</text>
</comment>
<dbReference type="PANTHER" id="PTHR16505:SF8">
    <property type="entry name" value="PROTEIN LZIC"/>
    <property type="match status" value="1"/>
</dbReference>
<organism evidence="3 4">
    <name type="scientific">Diploscapter pachys</name>
    <dbReference type="NCBI Taxonomy" id="2018661"/>
    <lineage>
        <taxon>Eukaryota</taxon>
        <taxon>Metazoa</taxon>
        <taxon>Ecdysozoa</taxon>
        <taxon>Nematoda</taxon>
        <taxon>Chromadorea</taxon>
        <taxon>Rhabditida</taxon>
        <taxon>Rhabditina</taxon>
        <taxon>Rhabditomorpha</taxon>
        <taxon>Rhabditoidea</taxon>
        <taxon>Rhabditidae</taxon>
        <taxon>Diploscapter</taxon>
    </lineage>
</organism>